<sequence length="88" mass="9894">MKQMLSGCFSLILAGWILYTIAPESPCERVERAALPVRIAFDGVRWAGRYYLSTETRIDLLSWSLDADAATQSFISRLFYGPTLNCKA</sequence>
<dbReference type="EMBL" id="LT599585">
    <property type="protein sequence ID" value="SBW85361.1"/>
    <property type="molecule type" value="Genomic_DNA"/>
</dbReference>
<dbReference type="Proteomes" id="UP000245431">
    <property type="component" value="Plasmid PVE_plasmid"/>
</dbReference>
<organism evidence="1 2">
    <name type="scientific">Pseudomonas veronii 1YdBTEX2</name>
    <dbReference type="NCBI Taxonomy" id="1295141"/>
    <lineage>
        <taxon>Bacteria</taxon>
        <taxon>Pseudomonadati</taxon>
        <taxon>Pseudomonadota</taxon>
        <taxon>Gammaproteobacteria</taxon>
        <taxon>Pseudomonadales</taxon>
        <taxon>Pseudomonadaceae</taxon>
        <taxon>Pseudomonas</taxon>
    </lineage>
</organism>
<proteinExistence type="predicted"/>
<protein>
    <submittedName>
        <fullName evidence="1">Uncharacterized protein</fullName>
    </submittedName>
</protein>
<evidence type="ECO:0000313" key="1">
    <source>
        <dbReference type="EMBL" id="SBW85361.1"/>
    </source>
</evidence>
<accession>A0A1D3KAX7</accession>
<evidence type="ECO:0000313" key="2">
    <source>
        <dbReference type="Proteomes" id="UP000245431"/>
    </source>
</evidence>
<geneLocation type="plasmid" evidence="2">
    <name>pve_Plasmid</name>
</geneLocation>
<keyword evidence="1" id="KW-0614">Plasmid</keyword>
<gene>
    <name evidence="1" type="ORF">PVE_P0322</name>
</gene>
<dbReference type="AlphaFoldDB" id="A0A1D3KAX7"/>
<name>A0A1D3KAX7_PSEVE</name>
<reference evidence="2" key="1">
    <citation type="submission" date="2016-07" db="EMBL/GenBank/DDBJ databases">
        <authorList>
            <person name="Florea S."/>
            <person name="Webb J.S."/>
            <person name="Jaromczyk J."/>
            <person name="Schardl C.L."/>
        </authorList>
    </citation>
    <scope>NUCLEOTIDE SEQUENCE [LARGE SCALE GENOMIC DNA]</scope>
    <source>
        <strain evidence="2">1YdBTEX2</strain>
        <plasmid evidence="2">Plasmid pve_Plasmid</plasmid>
    </source>
</reference>